<dbReference type="Proteomes" id="UP001314635">
    <property type="component" value="Unassembled WGS sequence"/>
</dbReference>
<dbReference type="PANTHER" id="PTHR43462">
    <property type="entry name" value="ALANYL-TRNA EDITING PROTEIN"/>
    <property type="match status" value="1"/>
</dbReference>
<dbReference type="PROSITE" id="PS50860">
    <property type="entry name" value="AA_TRNA_LIGASE_II_ALA"/>
    <property type="match status" value="1"/>
</dbReference>
<name>A0ABS5G947_9BRAD</name>
<dbReference type="SUPFAM" id="SSF55186">
    <property type="entry name" value="ThrRS/AlaRS common domain"/>
    <property type="match status" value="1"/>
</dbReference>
<dbReference type="Pfam" id="PF07973">
    <property type="entry name" value="tRNA_SAD"/>
    <property type="match status" value="1"/>
</dbReference>
<comment type="subcellular location">
    <subcellularLocation>
        <location evidence="2">Cytoplasm</location>
    </subcellularLocation>
</comment>
<comment type="caution">
    <text evidence="6">The sequence shown here is derived from an EMBL/GenBank/DDBJ whole genome shotgun (WGS) entry which is preliminary data.</text>
</comment>
<proteinExistence type="predicted"/>
<evidence type="ECO:0000256" key="1">
    <source>
        <dbReference type="ARBA" id="ARBA00001947"/>
    </source>
</evidence>
<dbReference type="PANTHER" id="PTHR43462:SF1">
    <property type="entry name" value="ALANYL-TRNA EDITING PROTEIN AARSD1"/>
    <property type="match status" value="1"/>
</dbReference>
<evidence type="ECO:0000313" key="6">
    <source>
        <dbReference type="EMBL" id="MBR1137146.1"/>
    </source>
</evidence>
<dbReference type="InterPro" id="IPR012947">
    <property type="entry name" value="tRNA_SAD"/>
</dbReference>
<dbReference type="Gene3D" id="3.30.980.10">
    <property type="entry name" value="Threonyl-trna Synthetase, Chain A, domain 2"/>
    <property type="match status" value="1"/>
</dbReference>
<feature type="domain" description="Alanyl-transfer RNA synthetases family profile" evidence="5">
    <location>
        <begin position="1"/>
        <end position="236"/>
    </location>
</feature>
<reference evidence="7" key="1">
    <citation type="journal article" date="2021" name="ISME J.">
        <title>Evolutionary origin and ecological implication of a unique nif island in free-living Bradyrhizobium lineages.</title>
        <authorList>
            <person name="Tao J."/>
        </authorList>
    </citation>
    <scope>NUCLEOTIDE SEQUENCE [LARGE SCALE GENOMIC DNA]</scope>
    <source>
        <strain evidence="7">SZCCT0094</strain>
    </source>
</reference>
<dbReference type="EMBL" id="JAFCLK010000013">
    <property type="protein sequence ID" value="MBR1137146.1"/>
    <property type="molecule type" value="Genomic_DNA"/>
</dbReference>
<dbReference type="Gene3D" id="2.40.30.130">
    <property type="match status" value="1"/>
</dbReference>
<evidence type="ECO:0000256" key="2">
    <source>
        <dbReference type="ARBA" id="ARBA00004496"/>
    </source>
</evidence>
<comment type="cofactor">
    <cofactor evidence="1">
        <name>Zn(2+)</name>
        <dbReference type="ChEBI" id="CHEBI:29105"/>
    </cofactor>
</comment>
<evidence type="ECO:0000256" key="3">
    <source>
        <dbReference type="ARBA" id="ARBA00022723"/>
    </source>
</evidence>
<gene>
    <name evidence="6" type="ORF">JQ619_15335</name>
</gene>
<sequence>MTDFLPRPFSVDHPEVLALDVATLDARPGAVLLARSPFYPGGGGQLPDRGTIAWNGIVREVVGFEVTADGLWHLIGDDAIPDGMIELRVDQAFRQRMCEQHTVAHLVNSAVYTLFDGALLTGVRMTETDEFSVDFDLPKVAPEQLRAVQDAVNTAIADDRPVRTFDMDYDTAQATAGLFRAKSVAPPRQADGLIRIVDIDGLDRQACGGTHLASTARARRIRILKVDNKGRQNRRLRIGMLDA</sequence>
<dbReference type="InterPro" id="IPR051335">
    <property type="entry name" value="Alanyl-tRNA_Editing_Enzymes"/>
</dbReference>
<organism evidence="6 7">
    <name type="scientific">Bradyrhizobium denitrificans</name>
    <dbReference type="NCBI Taxonomy" id="2734912"/>
    <lineage>
        <taxon>Bacteria</taxon>
        <taxon>Pseudomonadati</taxon>
        <taxon>Pseudomonadota</taxon>
        <taxon>Alphaproteobacteria</taxon>
        <taxon>Hyphomicrobiales</taxon>
        <taxon>Nitrobacteraceae</taxon>
        <taxon>Bradyrhizobium</taxon>
    </lineage>
</organism>
<dbReference type="SMART" id="SM00863">
    <property type="entry name" value="tRNA_SAD"/>
    <property type="match status" value="1"/>
</dbReference>
<accession>A0ABS5G947</accession>
<dbReference type="RefSeq" id="WP_172240095.1">
    <property type="nucleotide sequence ID" value="NZ_JABFDP010000024.1"/>
</dbReference>
<keyword evidence="3" id="KW-0479">Metal-binding</keyword>
<protein>
    <submittedName>
        <fullName evidence="6">Alanyl-tRNA editing protein</fullName>
    </submittedName>
</protein>
<evidence type="ECO:0000256" key="4">
    <source>
        <dbReference type="ARBA" id="ARBA00022833"/>
    </source>
</evidence>
<dbReference type="InterPro" id="IPR009000">
    <property type="entry name" value="Transl_B-barrel_sf"/>
</dbReference>
<dbReference type="SUPFAM" id="SSF50447">
    <property type="entry name" value="Translation proteins"/>
    <property type="match status" value="1"/>
</dbReference>
<evidence type="ECO:0000313" key="7">
    <source>
        <dbReference type="Proteomes" id="UP001314635"/>
    </source>
</evidence>
<dbReference type="InterPro" id="IPR018163">
    <property type="entry name" value="Thr/Ala-tRNA-synth_IIc_edit"/>
</dbReference>
<evidence type="ECO:0000259" key="5">
    <source>
        <dbReference type="PROSITE" id="PS50860"/>
    </source>
</evidence>
<keyword evidence="7" id="KW-1185">Reference proteome</keyword>
<keyword evidence="4" id="KW-0862">Zinc</keyword>
<dbReference type="InterPro" id="IPR018165">
    <property type="entry name" value="Ala-tRNA-synth_IIc_core"/>
</dbReference>